<keyword evidence="4 7" id="KW-0812">Transmembrane</keyword>
<feature type="transmembrane region" description="Helical" evidence="7">
    <location>
        <begin position="20"/>
        <end position="40"/>
    </location>
</feature>
<comment type="caution">
    <text evidence="9">The sequence shown here is derived from an EMBL/GenBank/DDBJ whole genome shotgun (WGS) entry which is preliminary data.</text>
</comment>
<dbReference type="InterPro" id="IPR007353">
    <property type="entry name" value="DUF421"/>
</dbReference>
<reference evidence="10" key="1">
    <citation type="submission" date="2018-08" db="EMBL/GenBank/DDBJ databases">
        <authorList>
            <person name="Liu Z.-W."/>
            <person name="Du Z.-J."/>
        </authorList>
    </citation>
    <scope>NUCLEOTIDE SEQUENCE [LARGE SCALE GENOMIC DNA]</scope>
    <source>
        <strain evidence="10">H4X</strain>
    </source>
</reference>
<keyword evidence="6 7" id="KW-0472">Membrane</keyword>
<evidence type="ECO:0000256" key="1">
    <source>
        <dbReference type="ARBA" id="ARBA00004651"/>
    </source>
</evidence>
<evidence type="ECO:0000313" key="10">
    <source>
        <dbReference type="Proteomes" id="UP000256708"/>
    </source>
</evidence>
<evidence type="ECO:0000256" key="2">
    <source>
        <dbReference type="ARBA" id="ARBA00006448"/>
    </source>
</evidence>
<evidence type="ECO:0000313" key="9">
    <source>
        <dbReference type="EMBL" id="RDV12640.1"/>
    </source>
</evidence>
<evidence type="ECO:0000256" key="3">
    <source>
        <dbReference type="ARBA" id="ARBA00022475"/>
    </source>
</evidence>
<organism evidence="9 10">
    <name type="scientific">Pontibacter diazotrophicus</name>
    <dbReference type="NCBI Taxonomy" id="1400979"/>
    <lineage>
        <taxon>Bacteria</taxon>
        <taxon>Pseudomonadati</taxon>
        <taxon>Bacteroidota</taxon>
        <taxon>Cytophagia</taxon>
        <taxon>Cytophagales</taxon>
        <taxon>Hymenobacteraceae</taxon>
        <taxon>Pontibacter</taxon>
    </lineage>
</organism>
<dbReference type="RefSeq" id="WP_115567795.1">
    <property type="nucleotide sequence ID" value="NZ_QRGR01000032.1"/>
</dbReference>
<evidence type="ECO:0000256" key="4">
    <source>
        <dbReference type="ARBA" id="ARBA00022692"/>
    </source>
</evidence>
<gene>
    <name evidence="9" type="ORF">DXT99_22230</name>
</gene>
<comment type="subcellular location">
    <subcellularLocation>
        <location evidence="1">Cell membrane</location>
        <topology evidence="1">Multi-pass membrane protein</topology>
    </subcellularLocation>
</comment>
<evidence type="ECO:0000256" key="7">
    <source>
        <dbReference type="SAM" id="Phobius"/>
    </source>
</evidence>
<accession>A0A3D8L5I0</accession>
<evidence type="ECO:0000256" key="6">
    <source>
        <dbReference type="ARBA" id="ARBA00023136"/>
    </source>
</evidence>
<evidence type="ECO:0000256" key="5">
    <source>
        <dbReference type="ARBA" id="ARBA00022989"/>
    </source>
</evidence>
<dbReference type="OrthoDB" id="6538282at2"/>
<dbReference type="Proteomes" id="UP000256708">
    <property type="component" value="Unassembled WGS sequence"/>
</dbReference>
<keyword evidence="5 7" id="KW-1133">Transmembrane helix</keyword>
<dbReference type="Gene3D" id="3.30.240.20">
    <property type="entry name" value="bsu07140 like domains"/>
    <property type="match status" value="1"/>
</dbReference>
<feature type="domain" description="YetF C-terminal" evidence="8">
    <location>
        <begin position="105"/>
        <end position="174"/>
    </location>
</feature>
<dbReference type="Pfam" id="PF04239">
    <property type="entry name" value="DUF421"/>
    <property type="match status" value="1"/>
</dbReference>
<protein>
    <submittedName>
        <fullName evidence="9">DUF421 domain-containing protein</fullName>
    </submittedName>
</protein>
<dbReference type="GO" id="GO:0005886">
    <property type="term" value="C:plasma membrane"/>
    <property type="evidence" value="ECO:0007669"/>
    <property type="project" value="UniProtKB-SubCell"/>
</dbReference>
<dbReference type="EMBL" id="QRGR01000032">
    <property type="protein sequence ID" value="RDV12640.1"/>
    <property type="molecule type" value="Genomic_DNA"/>
</dbReference>
<sequence>MNAADAELWDWMRILLGDVPWFFLIEVLIRVTVIYLLLVVSMRVMGKRMSAMISRNEMIAMVSLAAAIGLPMQDPSQGLLPAFIVAAVIIGFQRFISIKTLGNPGFESLVIDSINALAQDGRLELKNMADSKISRERLLTEFRVRSVSNLGKVQRAFLEANGAFTIYLYEDEEEHEGLCILPAWDTDFLQEMTVARDAYACGGCGNVVKSQKKPEHTCEHCGQKQWYEAIRS</sequence>
<comment type="similarity">
    <text evidence="2">Belongs to the UPF0702 family.</text>
</comment>
<keyword evidence="3" id="KW-1003">Cell membrane</keyword>
<keyword evidence="10" id="KW-1185">Reference proteome</keyword>
<dbReference type="PANTHER" id="PTHR34582:SF6">
    <property type="entry name" value="UPF0702 TRANSMEMBRANE PROTEIN YCAP"/>
    <property type="match status" value="1"/>
</dbReference>
<proteinExistence type="inferred from homology"/>
<dbReference type="PANTHER" id="PTHR34582">
    <property type="entry name" value="UPF0702 TRANSMEMBRANE PROTEIN YCAP"/>
    <property type="match status" value="1"/>
</dbReference>
<dbReference type="AlphaFoldDB" id="A0A3D8L5I0"/>
<dbReference type="InterPro" id="IPR023090">
    <property type="entry name" value="UPF0702_alpha/beta_dom_sf"/>
</dbReference>
<evidence type="ECO:0000259" key="8">
    <source>
        <dbReference type="Pfam" id="PF04239"/>
    </source>
</evidence>
<name>A0A3D8L5I0_9BACT</name>